<evidence type="ECO:0000313" key="3">
    <source>
        <dbReference type="Proteomes" id="UP000076532"/>
    </source>
</evidence>
<keyword evidence="3" id="KW-1185">Reference proteome</keyword>
<evidence type="ECO:0000256" key="1">
    <source>
        <dbReference type="SAM" id="MobiDB-lite"/>
    </source>
</evidence>
<accession>A0A166DEK3</accession>
<sequence>MVNLKPFACILLLYATERPTALRKLPTYSIASHPQASCSPAYSAKHESKDTKGEDGQHTEEDQRRVVLYYRVYSISPHTYATGHFSFFEAPLLLFEAPGDVKRHETTPT</sequence>
<name>A0A166DEK3_9AGAM</name>
<protein>
    <submittedName>
        <fullName evidence="2">Uncharacterized protein</fullName>
    </submittedName>
</protein>
<dbReference type="AlphaFoldDB" id="A0A166DEK3"/>
<proteinExistence type="predicted"/>
<dbReference type="EMBL" id="KV417614">
    <property type="protein sequence ID" value="KZP14626.1"/>
    <property type="molecule type" value="Genomic_DNA"/>
</dbReference>
<organism evidence="2 3">
    <name type="scientific">Athelia psychrophila</name>
    <dbReference type="NCBI Taxonomy" id="1759441"/>
    <lineage>
        <taxon>Eukaryota</taxon>
        <taxon>Fungi</taxon>
        <taxon>Dikarya</taxon>
        <taxon>Basidiomycota</taxon>
        <taxon>Agaricomycotina</taxon>
        <taxon>Agaricomycetes</taxon>
        <taxon>Agaricomycetidae</taxon>
        <taxon>Atheliales</taxon>
        <taxon>Atheliaceae</taxon>
        <taxon>Athelia</taxon>
    </lineage>
</organism>
<feature type="region of interest" description="Disordered" evidence="1">
    <location>
        <begin position="32"/>
        <end position="61"/>
    </location>
</feature>
<evidence type="ECO:0000313" key="2">
    <source>
        <dbReference type="EMBL" id="KZP14626.1"/>
    </source>
</evidence>
<dbReference type="Proteomes" id="UP000076532">
    <property type="component" value="Unassembled WGS sequence"/>
</dbReference>
<reference evidence="2 3" key="1">
    <citation type="journal article" date="2016" name="Mol. Biol. Evol.">
        <title>Comparative Genomics of Early-Diverging Mushroom-Forming Fungi Provides Insights into the Origins of Lignocellulose Decay Capabilities.</title>
        <authorList>
            <person name="Nagy L.G."/>
            <person name="Riley R."/>
            <person name="Tritt A."/>
            <person name="Adam C."/>
            <person name="Daum C."/>
            <person name="Floudas D."/>
            <person name="Sun H."/>
            <person name="Yadav J.S."/>
            <person name="Pangilinan J."/>
            <person name="Larsson K.H."/>
            <person name="Matsuura K."/>
            <person name="Barry K."/>
            <person name="Labutti K."/>
            <person name="Kuo R."/>
            <person name="Ohm R.A."/>
            <person name="Bhattacharya S.S."/>
            <person name="Shirouzu T."/>
            <person name="Yoshinaga Y."/>
            <person name="Martin F.M."/>
            <person name="Grigoriev I.V."/>
            <person name="Hibbett D.S."/>
        </authorList>
    </citation>
    <scope>NUCLEOTIDE SEQUENCE [LARGE SCALE GENOMIC DNA]</scope>
    <source>
        <strain evidence="2 3">CBS 109695</strain>
    </source>
</reference>
<feature type="compositionally biased region" description="Basic and acidic residues" evidence="1">
    <location>
        <begin position="44"/>
        <end position="61"/>
    </location>
</feature>
<gene>
    <name evidence="2" type="ORF">FIBSPDRAFT_959451</name>
</gene>